<keyword evidence="3" id="KW-1185">Reference proteome</keyword>
<dbReference type="OrthoDB" id="9800971at2"/>
<proteinExistence type="predicted"/>
<dbReference type="EMBL" id="LT960614">
    <property type="protein sequence ID" value="SON56974.1"/>
    <property type="molecule type" value="Genomic_DNA"/>
</dbReference>
<gene>
    <name evidence="2" type="ORF">HDIA_3433</name>
</gene>
<dbReference type="Pfam" id="PF10115">
    <property type="entry name" value="HlyU"/>
    <property type="match status" value="1"/>
</dbReference>
<reference evidence="3" key="1">
    <citation type="submission" date="2017-09" db="EMBL/GenBank/DDBJ databases">
        <title>Genome sequence of Nannocystis excedens DSM 71.</title>
        <authorList>
            <person name="Blom J."/>
        </authorList>
    </citation>
    <scope>NUCLEOTIDE SEQUENCE [LARGE SCALE GENOMIC DNA]</scope>
    <source>
        <strain evidence="3">type strain: E19</strain>
    </source>
</reference>
<dbReference type="KEGG" id="hdi:HDIA_3433"/>
<protein>
    <recommendedName>
        <fullName evidence="4">Transcriptional activator HlyU</fullName>
    </recommendedName>
</protein>
<evidence type="ECO:0008006" key="4">
    <source>
        <dbReference type="Google" id="ProtNLM"/>
    </source>
</evidence>
<name>A0A2C9D9G3_9HYPH</name>
<sequence length="95" mass="10453">MSFLKSLFGGKKAPEDGAPKETAQLEHNGFLIRATPYKTGGEYQTAGTIEKTIGGEMKIHKFVRAEKHPSEQGATDFALTKGRQIIDQLGDRLFD</sequence>
<dbReference type="InterPro" id="IPR018772">
    <property type="entry name" value="Transcription_activator_HlyU"/>
</dbReference>
<organism evidence="2 3">
    <name type="scientific">Hartmannibacter diazotrophicus</name>
    <dbReference type="NCBI Taxonomy" id="1482074"/>
    <lineage>
        <taxon>Bacteria</taxon>
        <taxon>Pseudomonadati</taxon>
        <taxon>Pseudomonadota</taxon>
        <taxon>Alphaproteobacteria</taxon>
        <taxon>Hyphomicrobiales</taxon>
        <taxon>Pleomorphomonadaceae</taxon>
        <taxon>Hartmannibacter</taxon>
    </lineage>
</organism>
<evidence type="ECO:0000313" key="3">
    <source>
        <dbReference type="Proteomes" id="UP000223606"/>
    </source>
</evidence>
<dbReference type="RefSeq" id="WP_099557295.1">
    <property type="nucleotide sequence ID" value="NZ_LT960614.1"/>
</dbReference>
<evidence type="ECO:0000256" key="1">
    <source>
        <dbReference type="SAM" id="MobiDB-lite"/>
    </source>
</evidence>
<dbReference type="AlphaFoldDB" id="A0A2C9D9G3"/>
<dbReference type="Proteomes" id="UP000223606">
    <property type="component" value="Chromosome 1"/>
</dbReference>
<evidence type="ECO:0000313" key="2">
    <source>
        <dbReference type="EMBL" id="SON56974.1"/>
    </source>
</evidence>
<accession>A0A2C9D9G3</accession>
<feature type="region of interest" description="Disordered" evidence="1">
    <location>
        <begin position="1"/>
        <end position="23"/>
    </location>
</feature>